<accession>C5D6X0</accession>
<dbReference type="OrthoDB" id="2852530at2"/>
<evidence type="ECO:0000313" key="1">
    <source>
        <dbReference type="EMBL" id="ACS25509.1"/>
    </source>
</evidence>
<organism evidence="1">
    <name type="scientific">Geobacillus sp. (strain WCH70)</name>
    <dbReference type="NCBI Taxonomy" id="471223"/>
    <lineage>
        <taxon>Bacteria</taxon>
        <taxon>Bacillati</taxon>
        <taxon>Bacillota</taxon>
        <taxon>Bacilli</taxon>
        <taxon>Bacillales</taxon>
        <taxon>Anoxybacillaceae</taxon>
        <taxon>Geobacillus</taxon>
    </lineage>
</organism>
<reference evidence="1" key="1">
    <citation type="submission" date="2009-06" db="EMBL/GenBank/DDBJ databases">
        <title>Complete sequence of chromosome of Geopacillus sp. WCH70.</title>
        <authorList>
            <consortium name="US DOE Joint Genome Institute"/>
            <person name="Lucas S."/>
            <person name="Copeland A."/>
            <person name="Lapidus A."/>
            <person name="Glavina del Rio T."/>
            <person name="Dalin E."/>
            <person name="Tice H."/>
            <person name="Bruce D."/>
            <person name="Goodwin L."/>
            <person name="Pitluck S."/>
            <person name="Chertkov O."/>
            <person name="Brettin T."/>
            <person name="Detter J.C."/>
            <person name="Han C."/>
            <person name="Larimer F."/>
            <person name="Land M."/>
            <person name="Hauser L."/>
            <person name="Kyrpides N."/>
            <person name="Mikhailova N."/>
            <person name="Brumm P."/>
            <person name="Mead D.A."/>
            <person name="Richardson P."/>
        </authorList>
    </citation>
    <scope>NUCLEOTIDE SEQUENCE [LARGE SCALE GENOMIC DNA]</scope>
    <source>
        <strain evidence="1">WCH70</strain>
    </source>
</reference>
<dbReference type="eggNOG" id="COG5492">
    <property type="taxonomic scope" value="Bacteria"/>
</dbReference>
<dbReference type="KEGG" id="gwc:GWCH70_2826"/>
<name>C5D6X0_GEOSW</name>
<dbReference type="HOGENOM" id="CLU_121863_0_0_9"/>
<sequence length="192" mass="22105">MNPFAFDASDFQFLLDSIGETVTIDNVEQKAIVNNAKIGDYEDKYIYTLSNIQRGNLILHNEKNYLIISDVTEEKVYNKALMRKCTHTIRIMVKEGQQILVGTTPWGEEIYETTDPIYDDFPCIVEQEKIVIDGGQIRTSDSEIFVTLQDNEYTRKIKLNDVYNIAGYRYKVVHINYTKTGLIILKCETAVV</sequence>
<dbReference type="AlphaFoldDB" id="C5D6X0"/>
<dbReference type="STRING" id="471223.GWCH70_2826"/>
<protein>
    <submittedName>
        <fullName evidence="1">Ig domain-containing protein</fullName>
    </submittedName>
</protein>
<proteinExistence type="predicted"/>
<gene>
    <name evidence="1" type="ordered locus">GWCH70_2826</name>
</gene>
<dbReference type="EMBL" id="CP001638">
    <property type="protein sequence ID" value="ACS25509.1"/>
    <property type="molecule type" value="Genomic_DNA"/>
</dbReference>